<evidence type="ECO:0000313" key="1">
    <source>
        <dbReference type="EMBL" id="MDT8899200.1"/>
    </source>
</evidence>
<dbReference type="Proteomes" id="UP001254165">
    <property type="component" value="Unassembled WGS sequence"/>
</dbReference>
<dbReference type="EMBL" id="JAUHMF010000002">
    <property type="protein sequence ID" value="MDT8899200.1"/>
    <property type="molecule type" value="Genomic_DNA"/>
</dbReference>
<protein>
    <submittedName>
        <fullName evidence="1">Uncharacterized protein</fullName>
    </submittedName>
</protein>
<gene>
    <name evidence="1" type="ORF">QYE77_13110</name>
</gene>
<name>A0ABU3NS39_9CHLR</name>
<comment type="caution">
    <text evidence="1">The sequence shown here is derived from an EMBL/GenBank/DDBJ whole genome shotgun (WGS) entry which is preliminary data.</text>
</comment>
<proteinExistence type="predicted"/>
<dbReference type="RefSeq" id="WP_315625886.1">
    <property type="nucleotide sequence ID" value="NZ_JAUHMF010000002.1"/>
</dbReference>
<accession>A0ABU3NS39</accession>
<keyword evidence="2" id="KW-1185">Reference proteome</keyword>
<sequence length="100" mass="11227">MRYAMDFGTPTVTYRKTQTEAEVSRLFCAAVVSKRFRDQLLQDPASAIAQGYNGESFAFSAEMMERFCSIQAETLSDFAAQFLAHEMPLRVEIPIPVGVH</sequence>
<reference evidence="1 2" key="1">
    <citation type="submission" date="2023-07" db="EMBL/GenBank/DDBJ databases">
        <title>Novel species of Thermanaerothrix with wide hydrolytic capabilities.</title>
        <authorList>
            <person name="Zayulina K.S."/>
            <person name="Podosokorskaya O.A."/>
            <person name="Elcheninov A.G."/>
        </authorList>
    </citation>
    <scope>NUCLEOTIDE SEQUENCE [LARGE SCALE GENOMIC DNA]</scope>
    <source>
        <strain evidence="1 2">4228-RoL</strain>
    </source>
</reference>
<evidence type="ECO:0000313" key="2">
    <source>
        <dbReference type="Proteomes" id="UP001254165"/>
    </source>
</evidence>
<organism evidence="1 2">
    <name type="scientific">Thermanaerothrix solaris</name>
    <dbReference type="NCBI Taxonomy" id="3058434"/>
    <lineage>
        <taxon>Bacteria</taxon>
        <taxon>Bacillati</taxon>
        <taxon>Chloroflexota</taxon>
        <taxon>Anaerolineae</taxon>
        <taxon>Anaerolineales</taxon>
        <taxon>Anaerolineaceae</taxon>
        <taxon>Thermanaerothrix</taxon>
    </lineage>
</organism>